<dbReference type="NCBIfam" id="TIGR00756">
    <property type="entry name" value="PPR"/>
    <property type="match status" value="8"/>
</dbReference>
<dbReference type="PANTHER" id="PTHR47926">
    <property type="entry name" value="PENTATRICOPEPTIDE REPEAT-CONTAINING PROTEIN"/>
    <property type="match status" value="1"/>
</dbReference>
<proteinExistence type="predicted"/>
<dbReference type="GO" id="GO:0009451">
    <property type="term" value="P:RNA modification"/>
    <property type="evidence" value="ECO:0007669"/>
    <property type="project" value="InterPro"/>
</dbReference>
<dbReference type="AlphaFoldDB" id="A0AAD8IS77"/>
<feature type="repeat" description="PPR" evidence="2">
    <location>
        <begin position="400"/>
        <end position="434"/>
    </location>
</feature>
<comment type="caution">
    <text evidence="3">The sequence shown here is derived from an EMBL/GenBank/DDBJ whole genome shotgun (WGS) entry which is preliminary data.</text>
</comment>
<dbReference type="Pfam" id="PF01535">
    <property type="entry name" value="PPR"/>
    <property type="match status" value="10"/>
</dbReference>
<dbReference type="InterPro" id="IPR046960">
    <property type="entry name" value="PPR_At4g14850-like_plant"/>
</dbReference>
<dbReference type="InterPro" id="IPR002885">
    <property type="entry name" value="PPR_rpt"/>
</dbReference>
<feature type="repeat" description="PPR" evidence="2">
    <location>
        <begin position="82"/>
        <end position="116"/>
    </location>
</feature>
<feature type="repeat" description="PPR" evidence="2">
    <location>
        <begin position="471"/>
        <end position="505"/>
    </location>
</feature>
<dbReference type="EMBL" id="JAUIZM010000004">
    <property type="protein sequence ID" value="KAK1390696.1"/>
    <property type="molecule type" value="Genomic_DNA"/>
</dbReference>
<reference evidence="3" key="1">
    <citation type="submission" date="2023-02" db="EMBL/GenBank/DDBJ databases">
        <title>Genome of toxic invasive species Heracleum sosnowskyi carries increased number of genes despite the absence of recent whole-genome duplications.</title>
        <authorList>
            <person name="Schelkunov M."/>
            <person name="Shtratnikova V."/>
            <person name="Makarenko M."/>
            <person name="Klepikova A."/>
            <person name="Omelchenko D."/>
            <person name="Novikova G."/>
            <person name="Obukhova E."/>
            <person name="Bogdanov V."/>
            <person name="Penin A."/>
            <person name="Logacheva M."/>
        </authorList>
    </citation>
    <scope>NUCLEOTIDE SEQUENCE</scope>
    <source>
        <strain evidence="3">Hsosn_3</strain>
        <tissue evidence="3">Leaf</tissue>
    </source>
</reference>
<gene>
    <name evidence="3" type="ORF">POM88_018874</name>
</gene>
<organism evidence="3 4">
    <name type="scientific">Heracleum sosnowskyi</name>
    <dbReference type="NCBI Taxonomy" id="360622"/>
    <lineage>
        <taxon>Eukaryota</taxon>
        <taxon>Viridiplantae</taxon>
        <taxon>Streptophyta</taxon>
        <taxon>Embryophyta</taxon>
        <taxon>Tracheophyta</taxon>
        <taxon>Spermatophyta</taxon>
        <taxon>Magnoliopsida</taxon>
        <taxon>eudicotyledons</taxon>
        <taxon>Gunneridae</taxon>
        <taxon>Pentapetalae</taxon>
        <taxon>asterids</taxon>
        <taxon>campanulids</taxon>
        <taxon>Apiales</taxon>
        <taxon>Apiaceae</taxon>
        <taxon>Apioideae</taxon>
        <taxon>apioid superclade</taxon>
        <taxon>Tordylieae</taxon>
        <taxon>Tordyliinae</taxon>
        <taxon>Heracleum</taxon>
    </lineage>
</organism>
<dbReference type="GO" id="GO:0003723">
    <property type="term" value="F:RNA binding"/>
    <property type="evidence" value="ECO:0007669"/>
    <property type="project" value="InterPro"/>
</dbReference>
<evidence type="ECO:0000313" key="3">
    <source>
        <dbReference type="EMBL" id="KAK1390696.1"/>
    </source>
</evidence>
<accession>A0AAD8IS77</accession>
<protein>
    <submittedName>
        <fullName evidence="3">Pentatricopeptide repeat-containing protein</fullName>
    </submittedName>
</protein>
<dbReference type="Gene3D" id="1.25.40.10">
    <property type="entry name" value="Tetratricopeptide repeat domain"/>
    <property type="match status" value="6"/>
</dbReference>
<dbReference type="FunFam" id="1.25.40.10:FF:000158">
    <property type="entry name" value="pentatricopeptide repeat-containing protein At2g33680"/>
    <property type="match status" value="1"/>
</dbReference>
<dbReference type="PROSITE" id="PS51375">
    <property type="entry name" value="PPR"/>
    <property type="match status" value="6"/>
</dbReference>
<sequence length="636" mass="71727">MKNGYICEAQKLFDEMPERNTVTWNAMIRGYFQNGHSDDAVWLYNQMPHRDIFSYNTMIAGLMQCGDVSGAKEVFDCMPCKDVVSWNSMISGFVRNGFMSDALSVFDKMVAKDVISWNLVISGLVNIQELELAEKLFGEMGTRDVVSWTVIMSGLVNAGRIVEARRCFHEMPVRDVQAWNKIIEGYIKVGNVEIAEVLFHKMPGKDWKSWYDIINGLVSRSRIHDALRLFSEMPDKCNRSWNSVFLGLVRNGLVKEAHALLEKTPFQDVVSQTNMILGYFDIGEVENAVKVFELMTIRDTTAWNATIFGLGENDHGEDGIKLYIKMRKENVSVDEATLTSVLTICSNLPSLELGKQAHAQVIKIGIECFISASNALITMYARSGNMDSALIEFSCMRKRDIISWNSIICGLACHGHGEEALEMFRQMRMTEAMPNQITFIGVLSACSHAGLVDQGKYFFDFMKNECHLKPTNEHYTCIVDLLGKYGLIKEALTILDEMRADGFEVPSSVWGALLGACRIHKNLEVGEIAGENVLKLEPSNSGVYMILAEMYMGSGKKLEAEKIWWRMREKGVKKQPGCSWIEVNNNGNVFIAGDSSHPRFSSICCVLDLMHTEIGVEIFECNIELYQDFELLYGSY</sequence>
<name>A0AAD8IS77_9APIA</name>
<dbReference type="InterPro" id="IPR046848">
    <property type="entry name" value="E_motif"/>
</dbReference>
<dbReference type="InterPro" id="IPR011990">
    <property type="entry name" value="TPR-like_helical_dom_sf"/>
</dbReference>
<feature type="repeat" description="PPR" evidence="2">
    <location>
        <begin position="540"/>
        <end position="574"/>
    </location>
</feature>
<feature type="repeat" description="PPR" evidence="2">
    <location>
        <begin position="20"/>
        <end position="54"/>
    </location>
</feature>
<dbReference type="PANTHER" id="PTHR47926:SF347">
    <property type="entry name" value="PENTATRICOPEPTIDE REPEAT-CONTAINING PROTEIN"/>
    <property type="match status" value="1"/>
</dbReference>
<keyword evidence="1" id="KW-0677">Repeat</keyword>
<dbReference type="Pfam" id="PF20431">
    <property type="entry name" value="E_motif"/>
    <property type="match status" value="1"/>
</dbReference>
<evidence type="ECO:0000256" key="1">
    <source>
        <dbReference type="ARBA" id="ARBA00022737"/>
    </source>
</evidence>
<evidence type="ECO:0000313" key="4">
    <source>
        <dbReference type="Proteomes" id="UP001237642"/>
    </source>
</evidence>
<keyword evidence="4" id="KW-1185">Reference proteome</keyword>
<reference evidence="3" key="2">
    <citation type="submission" date="2023-05" db="EMBL/GenBank/DDBJ databases">
        <authorList>
            <person name="Schelkunov M.I."/>
        </authorList>
    </citation>
    <scope>NUCLEOTIDE SEQUENCE</scope>
    <source>
        <strain evidence="3">Hsosn_3</strain>
        <tissue evidence="3">Leaf</tissue>
    </source>
</reference>
<evidence type="ECO:0000256" key="2">
    <source>
        <dbReference type="PROSITE-ProRule" id="PRU00708"/>
    </source>
</evidence>
<dbReference type="Proteomes" id="UP001237642">
    <property type="component" value="Unassembled WGS sequence"/>
</dbReference>
<dbReference type="GO" id="GO:0099402">
    <property type="term" value="P:plant organ development"/>
    <property type="evidence" value="ECO:0007669"/>
    <property type="project" value="UniProtKB-ARBA"/>
</dbReference>
<dbReference type="Pfam" id="PF13041">
    <property type="entry name" value="PPR_2"/>
    <property type="match status" value="2"/>
</dbReference>
<feature type="repeat" description="PPR" evidence="2">
    <location>
        <begin position="144"/>
        <end position="178"/>
    </location>
</feature>